<sequence length="344" mass="35874">MRLAEMLTNRIDTVELVRFTNSGTEAALLAERLAARATGRHKVLVFDGSYHGSAPELMQGHPQVVTAPYNDLDAVDRAMTNEIAAVFAEPFLGAGGVIPSAPGFLRGVQDLAHARGALFVLDEVQSLRNDVGGEQAKLGLTPDLTLLGKIIGGGLPIGAVGGERDLLLLTAPGTPDRLAHSGTFNGHPAAAAAGAITLAHLNAGAIDRLERAATTLAASITSSAAQAGMPIVVTRAGSILNVHFTDTPPTSAAHVRETNTDLLSALHLALLNQGVYTTPRGLINLSTAFRAEDLAKVEEAYAKAFERIARISVKPGHPSGQWPVPAPRVAAERVSVTTDVRDLG</sequence>
<comment type="caution">
    <text evidence="4">The sequence shown here is derived from an EMBL/GenBank/DDBJ whole genome shotgun (WGS) entry which is preliminary data.</text>
</comment>
<reference evidence="4 5" key="1">
    <citation type="submission" date="2019-03" db="EMBL/GenBank/DDBJ databases">
        <title>Draft genome sequences of novel Actinobacteria.</title>
        <authorList>
            <person name="Sahin N."/>
            <person name="Ay H."/>
            <person name="Saygin H."/>
        </authorList>
    </citation>
    <scope>NUCLEOTIDE SEQUENCE [LARGE SCALE GENOMIC DNA]</scope>
    <source>
        <strain evidence="4 5">7K502</strain>
    </source>
</reference>
<keyword evidence="4" id="KW-0808">Transferase</keyword>
<dbReference type="GO" id="GO:0008483">
    <property type="term" value="F:transaminase activity"/>
    <property type="evidence" value="ECO:0007669"/>
    <property type="project" value="UniProtKB-KW"/>
</dbReference>
<comment type="similarity">
    <text evidence="3">Belongs to the class-III pyridoxal-phosphate-dependent aminotransferase family.</text>
</comment>
<evidence type="ECO:0000256" key="1">
    <source>
        <dbReference type="ARBA" id="ARBA00001933"/>
    </source>
</evidence>
<dbReference type="Proteomes" id="UP000294947">
    <property type="component" value="Unassembled WGS sequence"/>
</dbReference>
<keyword evidence="4" id="KW-0032">Aminotransferase</keyword>
<dbReference type="InterPro" id="IPR015422">
    <property type="entry name" value="PyrdxlP-dep_Trfase_small"/>
</dbReference>
<dbReference type="SUPFAM" id="SSF53383">
    <property type="entry name" value="PLP-dependent transferases"/>
    <property type="match status" value="1"/>
</dbReference>
<evidence type="ECO:0000313" key="4">
    <source>
        <dbReference type="EMBL" id="TDD42374.1"/>
    </source>
</evidence>
<dbReference type="PANTHER" id="PTHR43713">
    <property type="entry name" value="GLUTAMATE-1-SEMIALDEHYDE 2,1-AMINOMUTASE"/>
    <property type="match status" value="1"/>
</dbReference>
<dbReference type="Pfam" id="PF00202">
    <property type="entry name" value="Aminotran_3"/>
    <property type="match status" value="1"/>
</dbReference>
<gene>
    <name evidence="4" type="ORF">E1288_29680</name>
</gene>
<keyword evidence="5" id="KW-1185">Reference proteome</keyword>
<evidence type="ECO:0000256" key="2">
    <source>
        <dbReference type="ARBA" id="ARBA00022898"/>
    </source>
</evidence>
<accession>A0A4R4YEN1</accession>
<name>A0A4R4YEN1_9PSEU</name>
<dbReference type="Gene3D" id="3.90.1150.10">
    <property type="entry name" value="Aspartate Aminotransferase, domain 1"/>
    <property type="match status" value="1"/>
</dbReference>
<evidence type="ECO:0000256" key="3">
    <source>
        <dbReference type="RuleBase" id="RU003560"/>
    </source>
</evidence>
<dbReference type="InterPro" id="IPR015424">
    <property type="entry name" value="PyrdxlP-dep_Trfase"/>
</dbReference>
<dbReference type="InterPro" id="IPR005814">
    <property type="entry name" value="Aminotrans_3"/>
</dbReference>
<organism evidence="4 5">
    <name type="scientific">Saccharopolyspora elongata</name>
    <dbReference type="NCBI Taxonomy" id="2530387"/>
    <lineage>
        <taxon>Bacteria</taxon>
        <taxon>Bacillati</taxon>
        <taxon>Actinomycetota</taxon>
        <taxon>Actinomycetes</taxon>
        <taxon>Pseudonocardiales</taxon>
        <taxon>Pseudonocardiaceae</taxon>
        <taxon>Saccharopolyspora</taxon>
    </lineage>
</organism>
<evidence type="ECO:0000313" key="5">
    <source>
        <dbReference type="Proteomes" id="UP000294947"/>
    </source>
</evidence>
<dbReference type="EMBL" id="SMKW01000048">
    <property type="protein sequence ID" value="TDD42374.1"/>
    <property type="molecule type" value="Genomic_DNA"/>
</dbReference>
<dbReference type="Gene3D" id="3.40.640.10">
    <property type="entry name" value="Type I PLP-dependent aspartate aminotransferase-like (Major domain)"/>
    <property type="match status" value="1"/>
</dbReference>
<protein>
    <submittedName>
        <fullName evidence="4">Aminotransferase class III-fold pyridoxal phosphate-dependent enzyme</fullName>
    </submittedName>
</protein>
<comment type="cofactor">
    <cofactor evidence="1">
        <name>pyridoxal 5'-phosphate</name>
        <dbReference type="ChEBI" id="CHEBI:597326"/>
    </cofactor>
</comment>
<keyword evidence="2 3" id="KW-0663">Pyridoxal phosphate</keyword>
<dbReference type="InterPro" id="IPR015421">
    <property type="entry name" value="PyrdxlP-dep_Trfase_major"/>
</dbReference>
<dbReference type="PANTHER" id="PTHR43713:SF3">
    <property type="entry name" value="GLUTAMATE-1-SEMIALDEHYDE 2,1-AMINOMUTASE 1, CHLOROPLASTIC-RELATED"/>
    <property type="match status" value="1"/>
</dbReference>
<dbReference type="AlphaFoldDB" id="A0A4R4YEN1"/>
<proteinExistence type="inferred from homology"/>
<dbReference type="RefSeq" id="WP_165968311.1">
    <property type="nucleotide sequence ID" value="NZ_SMKW01000048.1"/>
</dbReference>
<dbReference type="GO" id="GO:0030170">
    <property type="term" value="F:pyridoxal phosphate binding"/>
    <property type="evidence" value="ECO:0007669"/>
    <property type="project" value="InterPro"/>
</dbReference>